<dbReference type="InterPro" id="IPR045584">
    <property type="entry name" value="Pilin-like"/>
</dbReference>
<dbReference type="Pfam" id="PF07963">
    <property type="entry name" value="N_methyl"/>
    <property type="match status" value="1"/>
</dbReference>
<dbReference type="SUPFAM" id="SSF54523">
    <property type="entry name" value="Pili subunits"/>
    <property type="match status" value="1"/>
</dbReference>
<accession>A0A0G0WL50</accession>
<proteinExistence type="predicted"/>
<keyword evidence="1" id="KW-0812">Transmembrane</keyword>
<organism evidence="2 3">
    <name type="scientific">Candidatus Curtissbacteria bacterium GW2011_GWA1_41_11</name>
    <dbReference type="NCBI Taxonomy" id="1618409"/>
    <lineage>
        <taxon>Bacteria</taxon>
        <taxon>Candidatus Curtissiibacteriota</taxon>
    </lineage>
</organism>
<comment type="caution">
    <text evidence="2">The sequence shown here is derived from an EMBL/GenBank/DDBJ whole genome shotgun (WGS) entry which is preliminary data.</text>
</comment>
<evidence type="ECO:0000313" key="3">
    <source>
        <dbReference type="Proteomes" id="UP000034854"/>
    </source>
</evidence>
<keyword evidence="1" id="KW-1133">Transmembrane helix</keyword>
<reference evidence="2 3" key="1">
    <citation type="journal article" date="2015" name="Nature">
        <title>rRNA introns, odd ribosomes, and small enigmatic genomes across a large radiation of phyla.</title>
        <authorList>
            <person name="Brown C.T."/>
            <person name="Hug L.A."/>
            <person name="Thomas B.C."/>
            <person name="Sharon I."/>
            <person name="Castelle C.J."/>
            <person name="Singh A."/>
            <person name="Wilkins M.J."/>
            <person name="Williams K.H."/>
            <person name="Banfield J.F."/>
        </authorList>
    </citation>
    <scope>NUCLEOTIDE SEQUENCE [LARGE SCALE GENOMIC DNA]</scope>
</reference>
<name>A0A0G0WL50_9BACT</name>
<dbReference type="Proteomes" id="UP000034854">
    <property type="component" value="Unassembled WGS sequence"/>
</dbReference>
<evidence type="ECO:0000256" key="1">
    <source>
        <dbReference type="SAM" id="Phobius"/>
    </source>
</evidence>
<feature type="transmembrane region" description="Helical" evidence="1">
    <location>
        <begin position="20"/>
        <end position="39"/>
    </location>
</feature>
<protein>
    <submittedName>
        <fullName evidence="2">Uncharacterized protein</fullName>
    </submittedName>
</protein>
<dbReference type="EMBL" id="LCAG01000035">
    <property type="protein sequence ID" value="KKR85160.1"/>
    <property type="molecule type" value="Genomic_DNA"/>
</dbReference>
<dbReference type="InterPro" id="IPR012902">
    <property type="entry name" value="N_methyl_site"/>
</dbReference>
<sequence>MQQLKYQAFYKKSGFTVIELVIVMAIVALLTGLTTINFIKPQTSATTQSAINTLIADIKEQQIKAMAGDSEDSTGATPAQPHGIYLEANKYTLFRGASFNGAEPNNFAVNLETGLTLSTTFPSTQLVFTKRSGEITGYSAGSDTITVTNTQSGEQKTITINRYGAITIN</sequence>
<dbReference type="AlphaFoldDB" id="A0A0G0WL50"/>
<keyword evidence="1" id="KW-0472">Membrane</keyword>
<dbReference type="NCBIfam" id="TIGR02532">
    <property type="entry name" value="IV_pilin_GFxxxE"/>
    <property type="match status" value="1"/>
</dbReference>
<evidence type="ECO:0000313" key="2">
    <source>
        <dbReference type="EMBL" id="KKR85160.1"/>
    </source>
</evidence>
<gene>
    <name evidence="2" type="ORF">UU34_C0035G0003</name>
</gene>